<keyword evidence="1" id="KW-0812">Transmembrane</keyword>
<organism evidence="2 3">
    <name type="scientific">Ephemerocybe angulata</name>
    <dbReference type="NCBI Taxonomy" id="980116"/>
    <lineage>
        <taxon>Eukaryota</taxon>
        <taxon>Fungi</taxon>
        <taxon>Dikarya</taxon>
        <taxon>Basidiomycota</taxon>
        <taxon>Agaricomycotina</taxon>
        <taxon>Agaricomycetes</taxon>
        <taxon>Agaricomycetidae</taxon>
        <taxon>Agaricales</taxon>
        <taxon>Agaricineae</taxon>
        <taxon>Psathyrellaceae</taxon>
        <taxon>Ephemerocybe</taxon>
    </lineage>
</organism>
<dbReference type="Proteomes" id="UP000521943">
    <property type="component" value="Unassembled WGS sequence"/>
</dbReference>
<gene>
    <name evidence="2" type="ORF">DFP72DRAFT_904317</name>
</gene>
<keyword evidence="1" id="KW-1133">Transmembrane helix</keyword>
<evidence type="ECO:0000256" key="1">
    <source>
        <dbReference type="SAM" id="Phobius"/>
    </source>
</evidence>
<keyword evidence="1" id="KW-0472">Membrane</keyword>
<keyword evidence="3" id="KW-1185">Reference proteome</keyword>
<protein>
    <submittedName>
        <fullName evidence="2">Uncharacterized protein</fullName>
    </submittedName>
</protein>
<evidence type="ECO:0000313" key="2">
    <source>
        <dbReference type="EMBL" id="KAF6752645.1"/>
    </source>
</evidence>
<dbReference type="AlphaFoldDB" id="A0A8H6M303"/>
<comment type="caution">
    <text evidence="2">The sequence shown here is derived from an EMBL/GenBank/DDBJ whole genome shotgun (WGS) entry which is preliminary data.</text>
</comment>
<accession>A0A8H6M303</accession>
<name>A0A8H6M303_9AGAR</name>
<proteinExistence type="predicted"/>
<feature type="transmembrane region" description="Helical" evidence="1">
    <location>
        <begin position="6"/>
        <end position="23"/>
    </location>
</feature>
<dbReference type="EMBL" id="JACGCI010000043">
    <property type="protein sequence ID" value="KAF6752645.1"/>
    <property type="molecule type" value="Genomic_DNA"/>
</dbReference>
<sequence>MVSPSAIRLLAIPAGTWAIWWLLRRLARKDPLALVPGPPADFFTGNLTSFLDPETGLDLYDYLAKTCSFR</sequence>
<evidence type="ECO:0000313" key="3">
    <source>
        <dbReference type="Proteomes" id="UP000521943"/>
    </source>
</evidence>
<reference evidence="2 3" key="1">
    <citation type="submission" date="2020-07" db="EMBL/GenBank/DDBJ databases">
        <title>Comparative genomics of pyrophilous fungi reveals a link between fire events and developmental genes.</title>
        <authorList>
            <consortium name="DOE Joint Genome Institute"/>
            <person name="Steindorff A.S."/>
            <person name="Carver A."/>
            <person name="Calhoun S."/>
            <person name="Stillman K."/>
            <person name="Liu H."/>
            <person name="Lipzen A."/>
            <person name="Pangilinan J."/>
            <person name="Labutti K."/>
            <person name="Bruns T.D."/>
            <person name="Grigoriev I.V."/>
        </authorList>
    </citation>
    <scope>NUCLEOTIDE SEQUENCE [LARGE SCALE GENOMIC DNA]</scope>
    <source>
        <strain evidence="2 3">CBS 144469</strain>
    </source>
</reference>